<gene>
    <name evidence="2" type="ORF">LCGC14_0848150</name>
</gene>
<organism evidence="2">
    <name type="scientific">marine sediment metagenome</name>
    <dbReference type="NCBI Taxonomy" id="412755"/>
    <lineage>
        <taxon>unclassified sequences</taxon>
        <taxon>metagenomes</taxon>
        <taxon>ecological metagenomes</taxon>
    </lineage>
</organism>
<feature type="domain" description="Hydantoinase B/oxoprolinase" evidence="1">
    <location>
        <begin position="2"/>
        <end position="28"/>
    </location>
</feature>
<dbReference type="EMBL" id="LAZR01002515">
    <property type="protein sequence ID" value="KKN29032.1"/>
    <property type="molecule type" value="Genomic_DNA"/>
</dbReference>
<dbReference type="Pfam" id="PF02538">
    <property type="entry name" value="Hydantoinase_B"/>
    <property type="match status" value="1"/>
</dbReference>
<dbReference type="InterPro" id="IPR003692">
    <property type="entry name" value="Hydantoinase_B"/>
</dbReference>
<comment type="caution">
    <text evidence="2">The sequence shown here is derived from an EMBL/GenBank/DDBJ whole genome shotgun (WGS) entry which is preliminary data.</text>
</comment>
<protein>
    <recommendedName>
        <fullName evidence="1">Hydantoinase B/oxoprolinase domain-containing protein</fullName>
    </recommendedName>
</protein>
<sequence length="30" mass="3138">ALNSKVNIKVLPGDVLRIETPGGGGYGRKK</sequence>
<feature type="non-terminal residue" evidence="2">
    <location>
        <position position="1"/>
    </location>
</feature>
<accession>A0A0F9PWD3</accession>
<evidence type="ECO:0000313" key="2">
    <source>
        <dbReference type="EMBL" id="KKN29032.1"/>
    </source>
</evidence>
<name>A0A0F9PWD3_9ZZZZ</name>
<evidence type="ECO:0000259" key="1">
    <source>
        <dbReference type="Pfam" id="PF02538"/>
    </source>
</evidence>
<proteinExistence type="predicted"/>
<reference evidence="2" key="1">
    <citation type="journal article" date="2015" name="Nature">
        <title>Complex archaea that bridge the gap between prokaryotes and eukaryotes.</title>
        <authorList>
            <person name="Spang A."/>
            <person name="Saw J.H."/>
            <person name="Jorgensen S.L."/>
            <person name="Zaremba-Niedzwiedzka K."/>
            <person name="Martijn J."/>
            <person name="Lind A.E."/>
            <person name="van Eijk R."/>
            <person name="Schleper C."/>
            <person name="Guy L."/>
            <person name="Ettema T.J."/>
        </authorList>
    </citation>
    <scope>NUCLEOTIDE SEQUENCE</scope>
</reference>
<dbReference type="AlphaFoldDB" id="A0A0F9PWD3"/>
<dbReference type="GO" id="GO:0003824">
    <property type="term" value="F:catalytic activity"/>
    <property type="evidence" value="ECO:0007669"/>
    <property type="project" value="InterPro"/>
</dbReference>